<dbReference type="AlphaFoldDB" id="A0A444VJC2"/>
<proteinExistence type="predicted"/>
<dbReference type="Proteomes" id="UP000290261">
    <property type="component" value="Unassembled WGS sequence"/>
</dbReference>
<keyword evidence="2" id="KW-1185">Reference proteome</keyword>
<organism evidence="1 2">
    <name type="scientific">Flagellimonas olearia</name>
    <dbReference type="NCBI Taxonomy" id="552546"/>
    <lineage>
        <taxon>Bacteria</taxon>
        <taxon>Pseudomonadati</taxon>
        <taxon>Bacteroidota</taxon>
        <taxon>Flavobacteriia</taxon>
        <taxon>Flavobacteriales</taxon>
        <taxon>Flavobacteriaceae</taxon>
        <taxon>Flagellimonas</taxon>
    </lineage>
</organism>
<name>A0A444VJC2_9FLAO</name>
<comment type="caution">
    <text evidence="1">The sequence shown here is derived from an EMBL/GenBank/DDBJ whole genome shotgun (WGS) entry which is preliminary data.</text>
</comment>
<protein>
    <submittedName>
        <fullName evidence="1">Uncharacterized protein</fullName>
    </submittedName>
</protein>
<gene>
    <name evidence="1" type="ORF">DN53_17095</name>
</gene>
<accession>A0A444VJC2</accession>
<reference evidence="1 2" key="1">
    <citation type="submission" date="2014-04" db="EMBL/GenBank/DDBJ databases">
        <title>Whole genome of Muricauda olearia.</title>
        <authorList>
            <person name="Zhang X.-H."/>
            <person name="Tang K."/>
        </authorList>
    </citation>
    <scope>NUCLEOTIDE SEQUENCE [LARGE SCALE GENOMIC DNA]</scope>
    <source>
        <strain evidence="1 2">Th120</strain>
    </source>
</reference>
<sequence>MKNTHLVLLGWIFFVIPIISMAQNKDFSLDAPNNNFLPIELQTYQGLPRFGVLNGMGKDNPGMGSKELSYQDITRWNYKRYFSLVELFFFEKFYDKLNSDNLLTNYGPASIQLRNDKDQLYNYIAQEHLLKIAPILCADETFAKYFKNHEGKSVYLNFSRIWGGRGSDEFRQLELFKDFTVNHLKTLRDWSIGFWENDSLEAYLVSVIDISSKYDFVKEGLWSKIRQDAITQTLKESITDLNFNFHGYSRHGSPTSIKDVIYIGRNSYERNSGYKQVLIPMSSEEAKSIQNEYGTYPHLYLVQKIKIELLKISSRGVSGQIDLSYSIASPSLDIFLDPGLKNKITSLNYNNDF</sequence>
<dbReference type="EMBL" id="JJMP01000008">
    <property type="protein sequence ID" value="RYC50830.1"/>
    <property type="molecule type" value="Genomic_DNA"/>
</dbReference>
<evidence type="ECO:0000313" key="1">
    <source>
        <dbReference type="EMBL" id="RYC50830.1"/>
    </source>
</evidence>
<evidence type="ECO:0000313" key="2">
    <source>
        <dbReference type="Proteomes" id="UP000290261"/>
    </source>
</evidence>